<dbReference type="RefSeq" id="WP_102588378.1">
    <property type="nucleotide sequence ID" value="NZ_BNAE01000014.1"/>
</dbReference>
<sequence>MTLTTPALLFPAISLLLLAYTNRFLVLAQLIRKLANEERNEHQDVNARQILLLRKRISLTKRMQLAGVMSFLLCTLSMFALFLSLQLTGMVLFGISLVSLSVSLVYSLWEIQISTNALNVQLQDIEDVLKSGAKRRSSKSSSGSGDET</sequence>
<dbReference type="InterPro" id="IPR021279">
    <property type="entry name" value="DUF2721"/>
</dbReference>
<comment type="caution">
    <text evidence="2">The sequence shown here is derived from an EMBL/GenBank/DDBJ whole genome shotgun (WGS) entry which is preliminary data.</text>
</comment>
<feature type="transmembrane region" description="Helical" evidence="1">
    <location>
        <begin position="65"/>
        <end position="85"/>
    </location>
</feature>
<evidence type="ECO:0000313" key="3">
    <source>
        <dbReference type="Proteomes" id="UP000235547"/>
    </source>
</evidence>
<proteinExistence type="predicted"/>
<reference evidence="2 3" key="1">
    <citation type="submission" date="2018-01" db="EMBL/GenBank/DDBJ databases">
        <title>Halomonas endophytica sp. nov., isolated from storage liquid in the stems of Populus euphratica.</title>
        <authorList>
            <person name="Chen C."/>
        </authorList>
    </citation>
    <scope>NUCLEOTIDE SEQUENCE [LARGE SCALE GENOMIC DNA]</scope>
    <source>
        <strain evidence="2 3">BZ-SZ-XJ27</strain>
    </source>
</reference>
<dbReference type="Proteomes" id="UP000235547">
    <property type="component" value="Unassembled WGS sequence"/>
</dbReference>
<keyword evidence="1" id="KW-0472">Membrane</keyword>
<dbReference type="AlphaFoldDB" id="A0A2N7UH38"/>
<feature type="transmembrane region" description="Helical" evidence="1">
    <location>
        <begin position="6"/>
        <end position="26"/>
    </location>
</feature>
<dbReference type="EMBL" id="PNRG01000024">
    <property type="protein sequence ID" value="PMR79732.1"/>
    <property type="molecule type" value="Genomic_DNA"/>
</dbReference>
<accession>A0A2N7UH38</accession>
<keyword evidence="3" id="KW-1185">Reference proteome</keyword>
<gene>
    <name evidence="2" type="ORF">C1H70_10915</name>
</gene>
<name>A0A2N7UH38_9GAMM</name>
<evidence type="ECO:0000313" key="2">
    <source>
        <dbReference type="EMBL" id="PMR79732.1"/>
    </source>
</evidence>
<keyword evidence="1" id="KW-0812">Transmembrane</keyword>
<keyword evidence="1" id="KW-1133">Transmembrane helix</keyword>
<dbReference type="OrthoDB" id="9813525at2"/>
<protein>
    <submittedName>
        <fullName evidence="2">DUF2721 domain-containing protein</fullName>
    </submittedName>
</protein>
<feature type="transmembrane region" description="Helical" evidence="1">
    <location>
        <begin position="91"/>
        <end position="109"/>
    </location>
</feature>
<dbReference type="Pfam" id="PF11026">
    <property type="entry name" value="DUF2721"/>
    <property type="match status" value="1"/>
</dbReference>
<evidence type="ECO:0000256" key="1">
    <source>
        <dbReference type="SAM" id="Phobius"/>
    </source>
</evidence>
<organism evidence="2 3">
    <name type="scientific">Halomonas urumqiensis</name>
    <dbReference type="NCBI Taxonomy" id="1684789"/>
    <lineage>
        <taxon>Bacteria</taxon>
        <taxon>Pseudomonadati</taxon>
        <taxon>Pseudomonadota</taxon>
        <taxon>Gammaproteobacteria</taxon>
        <taxon>Oceanospirillales</taxon>
        <taxon>Halomonadaceae</taxon>
        <taxon>Halomonas</taxon>
    </lineage>
</organism>